<reference evidence="6" key="1">
    <citation type="journal article" date="2021" name="Front. Microbiol.">
        <title>Comprehensive Comparative Genomics and Phenotyping of Methylobacterium Species.</title>
        <authorList>
            <person name="Alessa O."/>
            <person name="Ogura Y."/>
            <person name="Fujitani Y."/>
            <person name="Takami H."/>
            <person name="Hayashi T."/>
            <person name="Sahin N."/>
            <person name="Tani A."/>
        </authorList>
    </citation>
    <scope>NUCLEOTIDE SEQUENCE</scope>
    <source>
        <strain evidence="6">KCTC 52305</strain>
    </source>
</reference>
<dbReference type="PIRSF" id="PIRSF015582">
    <property type="entry name" value="Cit_lyase_B"/>
    <property type="match status" value="1"/>
</dbReference>
<keyword evidence="4" id="KW-0460">Magnesium</keyword>
<dbReference type="PANTHER" id="PTHR32308:SF0">
    <property type="entry name" value="HPCH_HPAI ALDOLASE_CITRATE LYASE DOMAIN-CONTAINING PROTEIN"/>
    <property type="match status" value="1"/>
</dbReference>
<evidence type="ECO:0000313" key="7">
    <source>
        <dbReference type="Proteomes" id="UP001055167"/>
    </source>
</evidence>
<evidence type="ECO:0000256" key="2">
    <source>
        <dbReference type="ARBA" id="ARBA00005568"/>
    </source>
</evidence>
<dbReference type="GO" id="GO:0016829">
    <property type="term" value="F:lyase activity"/>
    <property type="evidence" value="ECO:0007669"/>
    <property type="project" value="UniProtKB-KW"/>
</dbReference>
<keyword evidence="6" id="KW-0456">Lyase</keyword>
<dbReference type="InterPro" id="IPR015813">
    <property type="entry name" value="Pyrv/PenolPyrv_kinase-like_dom"/>
</dbReference>
<comment type="caution">
    <text evidence="6">The sequence shown here is derived from an EMBL/GenBank/DDBJ whole genome shotgun (WGS) entry which is preliminary data.</text>
</comment>
<keyword evidence="7" id="KW-1185">Reference proteome</keyword>
<evidence type="ECO:0000313" key="6">
    <source>
        <dbReference type="EMBL" id="GJD51972.1"/>
    </source>
</evidence>
<feature type="domain" description="HpcH/HpaI aldolase/citrate lyase" evidence="5">
    <location>
        <begin position="21"/>
        <end position="238"/>
    </location>
</feature>
<evidence type="ECO:0000256" key="4">
    <source>
        <dbReference type="ARBA" id="ARBA00022842"/>
    </source>
</evidence>
<dbReference type="InterPro" id="IPR011206">
    <property type="entry name" value="Citrate_lyase_beta/mcl1/mcl2"/>
</dbReference>
<dbReference type="EMBL" id="BPQH01000016">
    <property type="protein sequence ID" value="GJD51972.1"/>
    <property type="molecule type" value="Genomic_DNA"/>
</dbReference>
<comment type="cofactor">
    <cofactor evidence="1">
        <name>Mg(2+)</name>
        <dbReference type="ChEBI" id="CHEBI:18420"/>
    </cofactor>
</comment>
<keyword evidence="3" id="KW-0479">Metal-binding</keyword>
<reference evidence="6" key="2">
    <citation type="submission" date="2021-08" db="EMBL/GenBank/DDBJ databases">
        <authorList>
            <person name="Tani A."/>
            <person name="Ola A."/>
            <person name="Ogura Y."/>
            <person name="Katsura K."/>
            <person name="Hayashi T."/>
        </authorList>
    </citation>
    <scope>NUCLEOTIDE SEQUENCE</scope>
    <source>
        <strain evidence="6">KCTC 52305</strain>
    </source>
</reference>
<dbReference type="InterPro" id="IPR040442">
    <property type="entry name" value="Pyrv_kinase-like_dom_sf"/>
</dbReference>
<dbReference type="InterPro" id="IPR005000">
    <property type="entry name" value="Aldolase/citrate-lyase_domain"/>
</dbReference>
<name>A0ABQ4R2S2_9HYPH</name>
<dbReference type="PANTHER" id="PTHR32308">
    <property type="entry name" value="LYASE BETA SUBUNIT, PUTATIVE (AFU_ORTHOLOGUE AFUA_4G13030)-RELATED"/>
    <property type="match status" value="1"/>
</dbReference>
<organism evidence="6 7">
    <name type="scientific">Methylobacterium crusticola</name>
    <dbReference type="NCBI Taxonomy" id="1697972"/>
    <lineage>
        <taxon>Bacteria</taxon>
        <taxon>Pseudomonadati</taxon>
        <taxon>Pseudomonadota</taxon>
        <taxon>Alphaproteobacteria</taxon>
        <taxon>Hyphomicrobiales</taxon>
        <taxon>Methylobacteriaceae</taxon>
        <taxon>Methylobacterium</taxon>
    </lineage>
</organism>
<accession>A0ABQ4R2S2</accession>
<comment type="similarity">
    <text evidence="2">Belongs to the HpcH/HpaI aldolase family.</text>
</comment>
<evidence type="ECO:0000259" key="5">
    <source>
        <dbReference type="Pfam" id="PF03328"/>
    </source>
</evidence>
<evidence type="ECO:0000256" key="3">
    <source>
        <dbReference type="ARBA" id="ARBA00022723"/>
    </source>
</evidence>
<protein>
    <submittedName>
        <fullName evidence="6">Citrate lyase subunit beta</fullName>
    </submittedName>
</protein>
<gene>
    <name evidence="6" type="primary">citE_2</name>
    <name evidence="6" type="ORF">OPKNFCMD_4731</name>
</gene>
<dbReference type="Proteomes" id="UP001055167">
    <property type="component" value="Unassembled WGS sequence"/>
</dbReference>
<proteinExistence type="inferred from homology"/>
<dbReference type="Gene3D" id="3.20.20.60">
    <property type="entry name" value="Phosphoenolpyruvate-binding domains"/>
    <property type="match status" value="1"/>
</dbReference>
<sequence length="310" mass="33318">MKGAALFRGVDRMTRPIAARRTWMFVAGADEAALRAAARSGADVLIQDLEDFTPAHLKREGRGLCGPVAEAWRAAGAVPAVRINPLEHVGYEDLAAAMQAGARAILLAKTASPDQILALDRQITRHERDHGIPIGATEIVPNIETAAALIRVVALAEASSRVTAMLMASEDMAADIGVARTPGSDELAYARSRFLLECVAAQVLAIDCPFTFSRREDAERDLDFAVARGFKAKALVDPGQVDLVNARLTPSAQQIEEAHRLIEVFERARAAGARQPELDGHRIEVPSYKAAQRLLDRARLLGLDVSGPAP</sequence>
<dbReference type="Pfam" id="PF03328">
    <property type="entry name" value="HpcH_HpaI"/>
    <property type="match status" value="1"/>
</dbReference>
<evidence type="ECO:0000256" key="1">
    <source>
        <dbReference type="ARBA" id="ARBA00001946"/>
    </source>
</evidence>
<dbReference type="SUPFAM" id="SSF51621">
    <property type="entry name" value="Phosphoenolpyruvate/pyruvate domain"/>
    <property type="match status" value="1"/>
</dbReference>